<organism evidence="4 5">
    <name type="scientific">Collimonas pratensis</name>
    <dbReference type="NCBI Taxonomy" id="279113"/>
    <lineage>
        <taxon>Bacteria</taxon>
        <taxon>Pseudomonadati</taxon>
        <taxon>Pseudomonadota</taxon>
        <taxon>Betaproteobacteria</taxon>
        <taxon>Burkholderiales</taxon>
        <taxon>Oxalobacteraceae</taxon>
        <taxon>Collimonas</taxon>
    </lineage>
</organism>
<keyword evidence="1 2" id="KW-0732">Signal</keyword>
<dbReference type="Gene3D" id="1.20.144.10">
    <property type="entry name" value="Phosphatidic acid phosphatase type 2/haloperoxidase"/>
    <property type="match status" value="1"/>
</dbReference>
<dbReference type="STRING" id="279113.CPter91_2914"/>
<dbReference type="RefSeq" id="WP_061941121.1">
    <property type="nucleotide sequence ID" value="NZ_CP013234.1"/>
</dbReference>
<gene>
    <name evidence="4" type="ORF">CPter91_2914</name>
</gene>
<feature type="signal peptide" evidence="2">
    <location>
        <begin position="1"/>
        <end position="23"/>
    </location>
</feature>
<dbReference type="InterPro" id="IPR001011">
    <property type="entry name" value="Acid_Pase_classA_bac"/>
</dbReference>
<evidence type="ECO:0000313" key="4">
    <source>
        <dbReference type="EMBL" id="AMP05260.1"/>
    </source>
</evidence>
<name>A0A127Q594_9BURK</name>
<sequence length="657" mass="67756">MRLRQSFLRRPLALAIGATLVLAACGGGSDQLGTPQSTSSALTIPPAPADPGFVDAAPVVASAPAFVDNVTSNQRGDARYATLETNAGVRLLAGFKAIWQPLTDLVDAGVTAPAVGNFPAIVPSTWTGIPNDGTPGGTVLNTAVHSANIQYVVTATSNRTSAQATAAYLDDRRGKGYSVTDGMGPLTTAWRQAAQQTTSITTVPADATTVLYNDSGNNTGVGGSANPAFGGVVDFINTMGNNGSTEPAKRFYKYARPFRWSSSVAVVPALVPAESSTPATDGGFTSGHSAEATRDAVAMAYAVPERFQEIISRGLELGENRILAGMHSPLDVMSGRVLAQAVVAANLIDPANATVKATAVAQAHTALMAQTNTTPDTFNAFAHSVSATADRFADYATNKANYLRRMTYGFTQIAATTTPAVVPKGAEVLLETRLPYLSDVQRRVVLKTTAIASGYPVLDDPEGWGRLNLFAAADGYVAFNGNVVVSMDASKGGFYAIDTWRNDISGAGKLTKQGSGVLKLSGNNTWSGGTQLEGGTLEGDSVSAFGAGDVYVADGTLASNASGALSILGKYTQLPSSTLELNLGNGQQGAFAAVGNITIAGGTLHIKFQGGYKPAVGATITVITAANFKGKFDTISVDGFSAIPLYSNTGLQLRIAT</sequence>
<evidence type="ECO:0000259" key="3">
    <source>
        <dbReference type="SMART" id="SM00014"/>
    </source>
</evidence>
<dbReference type="InterPro" id="IPR000326">
    <property type="entry name" value="PAP2/HPO"/>
</dbReference>
<dbReference type="KEGG" id="cpra:CPter91_2914"/>
<dbReference type="NCBIfam" id="TIGR02601">
    <property type="entry name" value="autotrns_rpt"/>
    <property type="match status" value="1"/>
</dbReference>
<dbReference type="PATRIC" id="fig|279113.9.peg.2876"/>
<dbReference type="OrthoDB" id="9780507at2"/>
<dbReference type="InterPro" id="IPR036938">
    <property type="entry name" value="PAP2/HPO_sf"/>
</dbReference>
<dbReference type="CDD" id="cd03397">
    <property type="entry name" value="PAP2_acid_phosphatase"/>
    <property type="match status" value="1"/>
</dbReference>
<evidence type="ECO:0000256" key="1">
    <source>
        <dbReference type="ARBA" id="ARBA00022729"/>
    </source>
</evidence>
<dbReference type="Pfam" id="PF12951">
    <property type="entry name" value="PATR"/>
    <property type="match status" value="1"/>
</dbReference>
<accession>A0A127Q594</accession>
<reference evidence="4 5" key="1">
    <citation type="submission" date="2015-11" db="EMBL/GenBank/DDBJ databases">
        <title>Exploring the genomic traits of fungus-feeding bacterial genus Collimonas.</title>
        <authorList>
            <person name="Song C."/>
            <person name="Schmidt R."/>
            <person name="de Jager V."/>
            <person name="Krzyzanowska D."/>
            <person name="Jongedijk E."/>
            <person name="Cankar K."/>
            <person name="Beekwilder J."/>
            <person name="van Veen A."/>
            <person name="de Boer W."/>
            <person name="van Veen J.A."/>
            <person name="Garbeva P."/>
        </authorList>
    </citation>
    <scope>NUCLEOTIDE SEQUENCE [LARGE SCALE GENOMIC DNA]</scope>
    <source>
        <strain evidence="4 5">Ter91</strain>
    </source>
</reference>
<proteinExistence type="predicted"/>
<dbReference type="AlphaFoldDB" id="A0A127Q594"/>
<dbReference type="EMBL" id="CP013234">
    <property type="protein sequence ID" value="AMP05260.1"/>
    <property type="molecule type" value="Genomic_DNA"/>
</dbReference>
<dbReference type="GO" id="GO:0003993">
    <property type="term" value="F:acid phosphatase activity"/>
    <property type="evidence" value="ECO:0007669"/>
    <property type="project" value="InterPro"/>
</dbReference>
<dbReference type="PROSITE" id="PS51257">
    <property type="entry name" value="PROKAR_LIPOPROTEIN"/>
    <property type="match status" value="1"/>
</dbReference>
<dbReference type="SUPFAM" id="SSF48317">
    <property type="entry name" value="Acid phosphatase/Vanadium-dependent haloperoxidase"/>
    <property type="match status" value="1"/>
</dbReference>
<dbReference type="Proteomes" id="UP000074561">
    <property type="component" value="Chromosome"/>
</dbReference>
<feature type="chain" id="PRO_5007277537" evidence="2">
    <location>
        <begin position="24"/>
        <end position="657"/>
    </location>
</feature>
<evidence type="ECO:0000256" key="2">
    <source>
        <dbReference type="SAM" id="SignalP"/>
    </source>
</evidence>
<feature type="domain" description="Phosphatidic acid phosphatase type 2/haloperoxidase" evidence="3">
    <location>
        <begin position="229"/>
        <end position="347"/>
    </location>
</feature>
<evidence type="ECO:0000313" key="5">
    <source>
        <dbReference type="Proteomes" id="UP000074561"/>
    </source>
</evidence>
<dbReference type="GO" id="GO:0030288">
    <property type="term" value="C:outer membrane-bounded periplasmic space"/>
    <property type="evidence" value="ECO:0007669"/>
    <property type="project" value="InterPro"/>
</dbReference>
<dbReference type="SMART" id="SM00014">
    <property type="entry name" value="acidPPc"/>
    <property type="match status" value="1"/>
</dbReference>
<dbReference type="InterPro" id="IPR013425">
    <property type="entry name" value="Autotrns_rpt"/>
</dbReference>
<protein>
    <submittedName>
        <fullName evidence="4">Autotransporter-associated beta strand repeat family protein</fullName>
    </submittedName>
</protein>
<dbReference type="Pfam" id="PF01569">
    <property type="entry name" value="PAP2"/>
    <property type="match status" value="1"/>
</dbReference>